<dbReference type="InterPro" id="IPR013783">
    <property type="entry name" value="Ig-like_fold"/>
</dbReference>
<protein>
    <submittedName>
        <fullName evidence="5">HV320 protein</fullName>
    </submittedName>
</protein>
<keyword evidence="3" id="KW-1280">Immunoglobulin</keyword>
<keyword evidence="2" id="KW-1064">Adaptive immunity</keyword>
<dbReference type="PROSITE" id="PS50835">
    <property type="entry name" value="IG_LIKE"/>
    <property type="match status" value="1"/>
</dbReference>
<dbReference type="PANTHER" id="PTHR23266">
    <property type="entry name" value="IMMUNOGLOBULIN HEAVY CHAIN"/>
    <property type="match status" value="1"/>
</dbReference>
<evidence type="ECO:0000256" key="3">
    <source>
        <dbReference type="ARBA" id="ARBA00043265"/>
    </source>
</evidence>
<proteinExistence type="predicted"/>
<gene>
    <name evidence="5" type="primary">Ighv320</name>
    <name evidence="5" type="ORF">THRLUD_R14563</name>
</gene>
<reference evidence="5 6" key="1">
    <citation type="submission" date="2019-09" db="EMBL/GenBank/DDBJ databases">
        <title>Bird 10,000 Genomes (B10K) Project - Family phase.</title>
        <authorList>
            <person name="Zhang G."/>
        </authorList>
    </citation>
    <scope>NUCLEOTIDE SEQUENCE [LARGE SCALE GENOMIC DNA]</scope>
    <source>
        <strain evidence="5">B10K-DU-001-68</strain>
        <tissue evidence="5">Muscle</tissue>
    </source>
</reference>
<feature type="non-terminal residue" evidence="5">
    <location>
        <position position="88"/>
    </location>
</feature>
<dbReference type="InterPro" id="IPR050199">
    <property type="entry name" value="IgHV"/>
</dbReference>
<dbReference type="InterPro" id="IPR036179">
    <property type="entry name" value="Ig-like_dom_sf"/>
</dbReference>
<feature type="domain" description="Ig-like" evidence="4">
    <location>
        <begin position="1"/>
        <end position="88"/>
    </location>
</feature>
<feature type="non-terminal residue" evidence="5">
    <location>
        <position position="1"/>
    </location>
</feature>
<dbReference type="GO" id="GO:0019814">
    <property type="term" value="C:immunoglobulin complex"/>
    <property type="evidence" value="ECO:0007669"/>
    <property type="project" value="UniProtKB-KW"/>
</dbReference>
<dbReference type="SMART" id="SM00406">
    <property type="entry name" value="IGv"/>
    <property type="match status" value="1"/>
</dbReference>
<comment type="caution">
    <text evidence="5">The sequence shown here is derived from an EMBL/GenBank/DDBJ whole genome shotgun (WGS) entry which is preliminary data.</text>
</comment>
<sequence>GDLQLPRGSLSLICCGDGFNFGSHGMFWICQRPGQVLEWVAGIYSNGGYTDCVPSVKGQFTVTRDKGQSSVTLTMNNLWDEDSGAYFC</sequence>
<dbReference type="GO" id="GO:0005576">
    <property type="term" value="C:extracellular region"/>
    <property type="evidence" value="ECO:0007669"/>
    <property type="project" value="UniProtKB-ARBA"/>
</dbReference>
<name>A0A7K7YL43_THRLU</name>
<evidence type="ECO:0000256" key="1">
    <source>
        <dbReference type="ARBA" id="ARBA00022859"/>
    </source>
</evidence>
<dbReference type="SUPFAM" id="SSF48726">
    <property type="entry name" value="Immunoglobulin"/>
    <property type="match status" value="1"/>
</dbReference>
<evidence type="ECO:0000313" key="5">
    <source>
        <dbReference type="EMBL" id="NXA78755.1"/>
    </source>
</evidence>
<keyword evidence="6" id="KW-1185">Reference proteome</keyword>
<evidence type="ECO:0000259" key="4">
    <source>
        <dbReference type="PROSITE" id="PS50835"/>
    </source>
</evidence>
<keyword evidence="1" id="KW-0391">Immunity</keyword>
<dbReference type="GO" id="GO:0002250">
    <property type="term" value="P:adaptive immune response"/>
    <property type="evidence" value="ECO:0007669"/>
    <property type="project" value="UniProtKB-KW"/>
</dbReference>
<dbReference type="InterPro" id="IPR013106">
    <property type="entry name" value="Ig_V-set"/>
</dbReference>
<accession>A0A7K7YL43</accession>
<evidence type="ECO:0000256" key="2">
    <source>
        <dbReference type="ARBA" id="ARBA00023130"/>
    </source>
</evidence>
<evidence type="ECO:0000313" key="6">
    <source>
        <dbReference type="Proteomes" id="UP000558509"/>
    </source>
</evidence>
<dbReference type="Proteomes" id="UP000558509">
    <property type="component" value="Unassembled WGS sequence"/>
</dbReference>
<dbReference type="Gene3D" id="2.60.40.10">
    <property type="entry name" value="Immunoglobulins"/>
    <property type="match status" value="1"/>
</dbReference>
<dbReference type="Pfam" id="PF07686">
    <property type="entry name" value="V-set"/>
    <property type="match status" value="1"/>
</dbReference>
<dbReference type="AlphaFoldDB" id="A0A7K7YL43"/>
<dbReference type="InterPro" id="IPR007110">
    <property type="entry name" value="Ig-like_dom"/>
</dbReference>
<organism evidence="5 6">
    <name type="scientific">Thryothorus ludovicianus</name>
    <name type="common">Carolina wren</name>
    <name type="synonym">Sylvia ludoviciana</name>
    <dbReference type="NCBI Taxonomy" id="74200"/>
    <lineage>
        <taxon>Eukaryota</taxon>
        <taxon>Metazoa</taxon>
        <taxon>Chordata</taxon>
        <taxon>Craniata</taxon>
        <taxon>Vertebrata</taxon>
        <taxon>Euteleostomi</taxon>
        <taxon>Archelosauria</taxon>
        <taxon>Archosauria</taxon>
        <taxon>Dinosauria</taxon>
        <taxon>Saurischia</taxon>
        <taxon>Theropoda</taxon>
        <taxon>Coelurosauria</taxon>
        <taxon>Aves</taxon>
        <taxon>Neognathae</taxon>
        <taxon>Neoaves</taxon>
        <taxon>Telluraves</taxon>
        <taxon>Australaves</taxon>
        <taxon>Passeriformes</taxon>
        <taxon>Certhiidae</taxon>
        <taxon>Troglodytinae</taxon>
        <taxon>Thryothorus</taxon>
    </lineage>
</organism>
<dbReference type="EMBL" id="VZTB01010398">
    <property type="protein sequence ID" value="NXA78755.1"/>
    <property type="molecule type" value="Genomic_DNA"/>
</dbReference>